<comment type="caution">
    <text evidence="1">The sequence shown here is derived from an EMBL/GenBank/DDBJ whole genome shotgun (WGS) entry which is preliminary data.</text>
</comment>
<reference evidence="1 2" key="1">
    <citation type="submission" date="2020-08" db="EMBL/GenBank/DDBJ databases">
        <title>Genomic Encyclopedia of Type Strains, Phase IV (KMG-IV): sequencing the most valuable type-strain genomes for metagenomic binning, comparative biology and taxonomic classification.</title>
        <authorList>
            <person name="Goeker M."/>
        </authorList>
    </citation>
    <scope>NUCLEOTIDE SEQUENCE [LARGE SCALE GENOMIC DNA]</scope>
    <source>
        <strain evidence="1 2">DSM 21793</strain>
    </source>
</reference>
<keyword evidence="2" id="KW-1185">Reference proteome</keyword>
<dbReference type="RefSeq" id="WP_183776869.1">
    <property type="nucleotide sequence ID" value="NZ_JACIDK010000009.1"/>
</dbReference>
<sequence>MDKAPPAYELDIAPDGEGWRYRKRWRTGLRRFLPAFWHATDARGLKRLRELEDQRRF</sequence>
<name>A0A840A5U5_9CAUL</name>
<dbReference type="EMBL" id="JACIDK010000009">
    <property type="protein sequence ID" value="MBB3893359.1"/>
    <property type="molecule type" value="Genomic_DNA"/>
</dbReference>
<gene>
    <name evidence="1" type="ORF">GGQ61_004101</name>
</gene>
<organism evidence="1 2">
    <name type="scientific">Phenylobacterium haematophilum</name>
    <dbReference type="NCBI Taxonomy" id="98513"/>
    <lineage>
        <taxon>Bacteria</taxon>
        <taxon>Pseudomonadati</taxon>
        <taxon>Pseudomonadota</taxon>
        <taxon>Alphaproteobacteria</taxon>
        <taxon>Caulobacterales</taxon>
        <taxon>Caulobacteraceae</taxon>
        <taxon>Phenylobacterium</taxon>
    </lineage>
</organism>
<dbReference type="Proteomes" id="UP000530564">
    <property type="component" value="Unassembled WGS sequence"/>
</dbReference>
<evidence type="ECO:0000313" key="1">
    <source>
        <dbReference type="EMBL" id="MBB3893359.1"/>
    </source>
</evidence>
<evidence type="ECO:0000313" key="2">
    <source>
        <dbReference type="Proteomes" id="UP000530564"/>
    </source>
</evidence>
<protein>
    <submittedName>
        <fullName evidence="1">Uncharacterized protein</fullName>
    </submittedName>
</protein>
<dbReference type="AlphaFoldDB" id="A0A840A5U5"/>
<accession>A0A840A5U5</accession>
<proteinExistence type="predicted"/>